<dbReference type="SUPFAM" id="SSF81383">
    <property type="entry name" value="F-box domain"/>
    <property type="match status" value="1"/>
</dbReference>
<protein>
    <recommendedName>
        <fullName evidence="3">F-box domain-containing protein</fullName>
    </recommendedName>
</protein>
<proteinExistence type="predicted"/>
<evidence type="ECO:0000313" key="2">
    <source>
        <dbReference type="Proteomes" id="UP001432322"/>
    </source>
</evidence>
<dbReference type="AlphaFoldDB" id="A0AAV5WJ68"/>
<sequence length="155" mass="17787">LPLEVIERVFYNLPIEGKLALKATSKHLYSIATSRIICNVHTLYLCKIGSKIHISFFLADDESSRHFPNLFKKAEKFWTRKHGKSVEYFLLFDCSDVMLSEVSLFHGANIKNLIIRKELPLYFEEDNVKCLTTLVSECIVANASLVFDKSTLKNL</sequence>
<keyword evidence="2" id="KW-1185">Reference proteome</keyword>
<evidence type="ECO:0008006" key="3">
    <source>
        <dbReference type="Google" id="ProtNLM"/>
    </source>
</evidence>
<feature type="non-terminal residue" evidence="1">
    <location>
        <position position="155"/>
    </location>
</feature>
<gene>
    <name evidence="1" type="ORF">PFISCL1PPCAC_21655</name>
</gene>
<dbReference type="InterPro" id="IPR036047">
    <property type="entry name" value="F-box-like_dom_sf"/>
</dbReference>
<accession>A0AAV5WJ68</accession>
<organism evidence="1 2">
    <name type="scientific">Pristionchus fissidentatus</name>
    <dbReference type="NCBI Taxonomy" id="1538716"/>
    <lineage>
        <taxon>Eukaryota</taxon>
        <taxon>Metazoa</taxon>
        <taxon>Ecdysozoa</taxon>
        <taxon>Nematoda</taxon>
        <taxon>Chromadorea</taxon>
        <taxon>Rhabditida</taxon>
        <taxon>Rhabditina</taxon>
        <taxon>Diplogasteromorpha</taxon>
        <taxon>Diplogasteroidea</taxon>
        <taxon>Neodiplogasteridae</taxon>
        <taxon>Pristionchus</taxon>
    </lineage>
</organism>
<evidence type="ECO:0000313" key="1">
    <source>
        <dbReference type="EMBL" id="GMT30358.1"/>
    </source>
</evidence>
<dbReference type="EMBL" id="BTSY01000005">
    <property type="protein sequence ID" value="GMT30358.1"/>
    <property type="molecule type" value="Genomic_DNA"/>
</dbReference>
<dbReference type="Proteomes" id="UP001432322">
    <property type="component" value="Unassembled WGS sequence"/>
</dbReference>
<name>A0AAV5WJ68_9BILA</name>
<reference evidence="1" key="1">
    <citation type="submission" date="2023-10" db="EMBL/GenBank/DDBJ databases">
        <title>Genome assembly of Pristionchus species.</title>
        <authorList>
            <person name="Yoshida K."/>
            <person name="Sommer R.J."/>
        </authorList>
    </citation>
    <scope>NUCLEOTIDE SEQUENCE</scope>
    <source>
        <strain evidence="1">RS5133</strain>
    </source>
</reference>
<comment type="caution">
    <text evidence="1">The sequence shown here is derived from an EMBL/GenBank/DDBJ whole genome shotgun (WGS) entry which is preliminary data.</text>
</comment>
<feature type="non-terminal residue" evidence="1">
    <location>
        <position position="1"/>
    </location>
</feature>